<dbReference type="InParanoid" id="A0A132BB86"/>
<dbReference type="Proteomes" id="UP000070700">
    <property type="component" value="Unassembled WGS sequence"/>
</dbReference>
<dbReference type="GO" id="GO:0004029">
    <property type="term" value="F:aldehyde dehydrogenase (NAD+) activity"/>
    <property type="evidence" value="ECO:0007669"/>
    <property type="project" value="TreeGrafter"/>
</dbReference>
<evidence type="ECO:0000313" key="3">
    <source>
        <dbReference type="Proteomes" id="UP000070700"/>
    </source>
</evidence>
<dbReference type="PANTHER" id="PTHR48079">
    <property type="entry name" value="PROTEIN YEEZ"/>
    <property type="match status" value="1"/>
</dbReference>
<dbReference type="Gene3D" id="3.40.50.720">
    <property type="entry name" value="NAD(P)-binding Rossmann-like Domain"/>
    <property type="match status" value="1"/>
</dbReference>
<dbReference type="Pfam" id="PF01370">
    <property type="entry name" value="Epimerase"/>
    <property type="match status" value="1"/>
</dbReference>
<accession>A0A132BB86</accession>
<sequence length="332" mass="35792">MTSSNQNKKTRIFMTGATGYIGTTISEYAIKEGYEVHGLSRSEAGDEKLKALGVTPVRGDLTTLDVLRHESSQADIVIQLAFMNDFQNFEKVLQADRAAIDAMCEPLVGTGKSFIVTSGTLLNEPDPNHGEVTEDSPMANSPLTGRKISEDLALSYASKDVRANCLRLAPFVYGRGGSGFLPNMIQKAVDNGESIYVGDGSACFTSAYVDDVAQLYLLTAKSAKPGELFNATTTTNVSFKEIAEAIGSLLKLPVRSVTLDEATKLWNPFFANIFSFENRASGQKARQQLGWKPSGIDVLSDVKTGSYVEFAKKIQTGEGGASQGAKAIWERS</sequence>
<dbReference type="AlphaFoldDB" id="A0A132BB86"/>
<dbReference type="InterPro" id="IPR001509">
    <property type="entry name" value="Epimerase_deHydtase"/>
</dbReference>
<dbReference type="OrthoDB" id="10262413at2759"/>
<evidence type="ECO:0000259" key="1">
    <source>
        <dbReference type="Pfam" id="PF01370"/>
    </source>
</evidence>
<dbReference type="SUPFAM" id="SSF51735">
    <property type="entry name" value="NAD(P)-binding Rossmann-fold domains"/>
    <property type="match status" value="1"/>
</dbReference>
<proteinExistence type="predicted"/>
<dbReference type="STRING" id="149040.A0A132BB86"/>
<dbReference type="GO" id="GO:0005737">
    <property type="term" value="C:cytoplasm"/>
    <property type="evidence" value="ECO:0007669"/>
    <property type="project" value="TreeGrafter"/>
</dbReference>
<organism evidence="2 3">
    <name type="scientific">Mollisia scopiformis</name>
    <name type="common">Conifer needle endophyte fungus</name>
    <name type="synonym">Phialocephala scopiformis</name>
    <dbReference type="NCBI Taxonomy" id="149040"/>
    <lineage>
        <taxon>Eukaryota</taxon>
        <taxon>Fungi</taxon>
        <taxon>Dikarya</taxon>
        <taxon>Ascomycota</taxon>
        <taxon>Pezizomycotina</taxon>
        <taxon>Leotiomycetes</taxon>
        <taxon>Helotiales</taxon>
        <taxon>Mollisiaceae</taxon>
        <taxon>Mollisia</taxon>
    </lineage>
</organism>
<dbReference type="GeneID" id="28825763"/>
<dbReference type="InterPro" id="IPR036291">
    <property type="entry name" value="NAD(P)-bd_dom_sf"/>
</dbReference>
<dbReference type="CDD" id="cd05262">
    <property type="entry name" value="SDR_a7"/>
    <property type="match status" value="1"/>
</dbReference>
<name>A0A132BB86_MOLSC</name>
<evidence type="ECO:0000313" key="2">
    <source>
        <dbReference type="EMBL" id="KUJ09675.1"/>
    </source>
</evidence>
<keyword evidence="3" id="KW-1185">Reference proteome</keyword>
<protein>
    <submittedName>
        <fullName evidence="2">NAD(P)-binding protein</fullName>
    </submittedName>
</protein>
<dbReference type="InterPro" id="IPR051783">
    <property type="entry name" value="NAD(P)-dependent_oxidoreduct"/>
</dbReference>
<dbReference type="RefSeq" id="XP_018064030.1">
    <property type="nucleotide sequence ID" value="XM_018216037.1"/>
</dbReference>
<dbReference type="EMBL" id="KQ947431">
    <property type="protein sequence ID" value="KUJ09675.1"/>
    <property type="molecule type" value="Genomic_DNA"/>
</dbReference>
<dbReference type="KEGG" id="psco:LY89DRAFT_690120"/>
<reference evidence="2 3" key="1">
    <citation type="submission" date="2015-10" db="EMBL/GenBank/DDBJ databases">
        <title>Full genome of DAOMC 229536 Phialocephala scopiformis, a fungal endophyte of spruce producing the potent anti-insectan compound rugulosin.</title>
        <authorList>
            <consortium name="DOE Joint Genome Institute"/>
            <person name="Walker A.K."/>
            <person name="Frasz S.L."/>
            <person name="Seifert K.A."/>
            <person name="Miller J.D."/>
            <person name="Mondo S.J."/>
            <person name="Labutti K."/>
            <person name="Lipzen A."/>
            <person name="Dockter R."/>
            <person name="Kennedy M."/>
            <person name="Grigoriev I.V."/>
            <person name="Spatafora J.W."/>
        </authorList>
    </citation>
    <scope>NUCLEOTIDE SEQUENCE [LARGE SCALE GENOMIC DNA]</scope>
    <source>
        <strain evidence="2 3">CBS 120377</strain>
    </source>
</reference>
<feature type="domain" description="NAD-dependent epimerase/dehydratase" evidence="1">
    <location>
        <begin position="12"/>
        <end position="230"/>
    </location>
</feature>
<gene>
    <name evidence="2" type="ORF">LY89DRAFT_690120</name>
</gene>
<dbReference type="PANTHER" id="PTHR48079:SF5">
    <property type="entry name" value="DEPENDENT EPIMERASE_DEHYDRATASE, PUTATIVE (AFU_ORTHOLOGUE AFUA_7G00180)-RELATED"/>
    <property type="match status" value="1"/>
</dbReference>